<accession>A0A195CY60</accession>
<gene>
    <name evidence="1" type="ORF">ALC62_04072</name>
</gene>
<reference evidence="1 2" key="1">
    <citation type="submission" date="2016-03" db="EMBL/GenBank/DDBJ databases">
        <title>Cyphomyrmex costatus WGS genome.</title>
        <authorList>
            <person name="Nygaard S."/>
            <person name="Hu H."/>
            <person name="Boomsma J."/>
            <person name="Zhang G."/>
        </authorList>
    </citation>
    <scope>NUCLEOTIDE SEQUENCE [LARGE SCALE GENOMIC DNA]</scope>
    <source>
        <strain evidence="1">MS0001</strain>
        <tissue evidence="1">Whole body</tissue>
    </source>
</reference>
<dbReference type="Proteomes" id="UP000078542">
    <property type="component" value="Unassembled WGS sequence"/>
</dbReference>
<name>A0A195CY60_9HYME</name>
<protein>
    <submittedName>
        <fullName evidence="1">Uncharacterized protein</fullName>
    </submittedName>
</protein>
<dbReference type="AlphaFoldDB" id="A0A195CY60"/>
<organism evidence="1 2">
    <name type="scientific">Cyphomyrmex costatus</name>
    <dbReference type="NCBI Taxonomy" id="456900"/>
    <lineage>
        <taxon>Eukaryota</taxon>
        <taxon>Metazoa</taxon>
        <taxon>Ecdysozoa</taxon>
        <taxon>Arthropoda</taxon>
        <taxon>Hexapoda</taxon>
        <taxon>Insecta</taxon>
        <taxon>Pterygota</taxon>
        <taxon>Neoptera</taxon>
        <taxon>Endopterygota</taxon>
        <taxon>Hymenoptera</taxon>
        <taxon>Apocrita</taxon>
        <taxon>Aculeata</taxon>
        <taxon>Formicoidea</taxon>
        <taxon>Formicidae</taxon>
        <taxon>Myrmicinae</taxon>
        <taxon>Cyphomyrmex</taxon>
    </lineage>
</organism>
<dbReference type="EMBL" id="KQ977185">
    <property type="protein sequence ID" value="KYN05084.1"/>
    <property type="molecule type" value="Genomic_DNA"/>
</dbReference>
<sequence>MCCRLPQFMIPVFFNTHYWRKSVIYLRTGNDFSLLFWKKEPAYWDGASIILKVFTGSIDLSKWPAVTRFTVHFTVFGRCKSLFLFFPTGRVRMANLQHVKAFLVTRLKKHALPEKHIKNQKTLAKAKLLVSGDVTGPAGFTTGIQLSTKLNTLTLSPSGARNLMVSQYLSWPTDTRAQSTNNAEPPRGTPGDKVIVVL</sequence>
<evidence type="ECO:0000313" key="1">
    <source>
        <dbReference type="EMBL" id="KYN05084.1"/>
    </source>
</evidence>
<keyword evidence="2" id="KW-1185">Reference proteome</keyword>
<proteinExistence type="predicted"/>
<evidence type="ECO:0000313" key="2">
    <source>
        <dbReference type="Proteomes" id="UP000078542"/>
    </source>
</evidence>